<evidence type="ECO:0000256" key="7">
    <source>
        <dbReference type="ARBA" id="ARBA00060749"/>
    </source>
</evidence>
<dbReference type="HAMAP" id="MF_00528">
    <property type="entry name" value="Maf"/>
    <property type="match status" value="1"/>
</dbReference>
<comment type="catalytic activity">
    <reaction evidence="5 9">
        <text>N(7)-methyl-GTP + H2O = N(7)-methyl-GMP + diphosphate + H(+)</text>
        <dbReference type="Rhea" id="RHEA:58744"/>
        <dbReference type="ChEBI" id="CHEBI:15377"/>
        <dbReference type="ChEBI" id="CHEBI:15378"/>
        <dbReference type="ChEBI" id="CHEBI:33019"/>
        <dbReference type="ChEBI" id="CHEBI:58285"/>
        <dbReference type="ChEBI" id="CHEBI:87133"/>
    </reaction>
</comment>
<dbReference type="NCBIfam" id="TIGR00172">
    <property type="entry name" value="maf"/>
    <property type="match status" value="1"/>
</dbReference>
<evidence type="ECO:0000313" key="11">
    <source>
        <dbReference type="Proteomes" id="UP000006327"/>
    </source>
</evidence>
<comment type="function">
    <text evidence="6 9">Nucleoside triphosphate pyrophosphatase that hydrolyzes 7-methyl-GTP (m(7)GTP). May have a dual role in cell division arrest and in preventing the incorporation of modified nucleotides into cellular nucleic acids.</text>
</comment>
<dbReference type="AlphaFoldDB" id="K6Z7Y9"/>
<dbReference type="InterPro" id="IPR003697">
    <property type="entry name" value="Maf-like"/>
</dbReference>
<dbReference type="Gene3D" id="3.90.950.10">
    <property type="match status" value="1"/>
</dbReference>
<dbReference type="EC" id="3.6.1.-" evidence="9"/>
<evidence type="ECO:0000256" key="4">
    <source>
        <dbReference type="ARBA" id="ARBA00023080"/>
    </source>
</evidence>
<dbReference type="GO" id="GO:0009117">
    <property type="term" value="P:nucleotide metabolic process"/>
    <property type="evidence" value="ECO:0007669"/>
    <property type="project" value="UniProtKB-KW"/>
</dbReference>
<name>K6Z7Y9_9ALTE</name>
<dbReference type="CDD" id="cd00555">
    <property type="entry name" value="Maf"/>
    <property type="match status" value="1"/>
</dbReference>
<dbReference type="SUPFAM" id="SSF52972">
    <property type="entry name" value="ITPase-like"/>
    <property type="match status" value="1"/>
</dbReference>
<feature type="site" description="Important for substrate specificity" evidence="9">
    <location>
        <position position="11"/>
    </location>
</feature>
<feature type="site" description="Important for substrate specificity" evidence="9">
    <location>
        <position position="71"/>
    </location>
</feature>
<feature type="site" description="Important for substrate specificity" evidence="9">
    <location>
        <position position="155"/>
    </location>
</feature>
<dbReference type="GO" id="GO:0005737">
    <property type="term" value="C:cytoplasm"/>
    <property type="evidence" value="ECO:0007669"/>
    <property type="project" value="UniProtKB-SubCell"/>
</dbReference>
<evidence type="ECO:0000256" key="6">
    <source>
        <dbReference type="ARBA" id="ARBA00053369"/>
    </source>
</evidence>
<keyword evidence="3 9" id="KW-0378">Hydrolase</keyword>
<evidence type="ECO:0000256" key="3">
    <source>
        <dbReference type="ARBA" id="ARBA00022801"/>
    </source>
</evidence>
<dbReference type="GO" id="GO:0047429">
    <property type="term" value="F:nucleoside triphosphate diphosphatase activity"/>
    <property type="evidence" value="ECO:0007669"/>
    <property type="project" value="InterPro"/>
</dbReference>
<evidence type="ECO:0000256" key="9">
    <source>
        <dbReference type="HAMAP-Rule" id="MF_00528"/>
    </source>
</evidence>
<dbReference type="Proteomes" id="UP000006327">
    <property type="component" value="Unassembled WGS sequence"/>
</dbReference>
<reference evidence="10 11" key="1">
    <citation type="journal article" date="2017" name="Antonie Van Leeuwenhoek">
        <title>Rhizobium rhizosphaerae sp. nov., a novel species isolated from rice rhizosphere.</title>
        <authorList>
            <person name="Zhao J.J."/>
            <person name="Zhang J."/>
            <person name="Zhang R.J."/>
            <person name="Zhang C.W."/>
            <person name="Yin H.Q."/>
            <person name="Zhang X.X."/>
        </authorList>
    </citation>
    <scope>NUCLEOTIDE SEQUENCE [LARGE SCALE GENOMIC DNA]</scope>
    <source>
        <strain evidence="10 11">BSs20135</strain>
    </source>
</reference>
<dbReference type="PANTHER" id="PTHR43213">
    <property type="entry name" value="BIFUNCTIONAL DTTP/UTP PYROPHOSPHATASE/METHYLTRANSFERASE PROTEIN-RELATED"/>
    <property type="match status" value="1"/>
</dbReference>
<protein>
    <recommendedName>
        <fullName evidence="8 9">7-methyl-GTP pyrophosphatase</fullName>
        <shortName evidence="9">m(7)GTP pyrophosphatase</shortName>
        <ecNumber evidence="9">3.6.1.-</ecNumber>
    </recommendedName>
</protein>
<feature type="active site" description="Proton acceptor" evidence="9">
    <location>
        <position position="70"/>
    </location>
</feature>
<dbReference type="Pfam" id="PF02545">
    <property type="entry name" value="Maf"/>
    <property type="match status" value="1"/>
</dbReference>
<comment type="caution">
    <text evidence="10">The sequence shown here is derived from an EMBL/GenBank/DDBJ whole genome shotgun (WGS) entry which is preliminary data.</text>
</comment>
<dbReference type="InterPro" id="IPR029001">
    <property type="entry name" value="ITPase-like_fam"/>
</dbReference>
<dbReference type="EMBL" id="BAEO01000031">
    <property type="protein sequence ID" value="GAC19565.1"/>
    <property type="molecule type" value="Genomic_DNA"/>
</dbReference>
<sequence>MKIILASSSPYRQSILKKLHIPFSSVAPNVDESSIETESISDKVQRLAKDKALIIATQKAHVDSYVIGSDQLASFNGQVLGKPGDFIKAKQQLLMFSGQTVRFYTGLCLVHSANKQISQLVETFDVTFKTLTEDQISTYLQIEEPYDCAGSFKCEGLGIALFESLHGRDPNTLIGLPLIALMDLFNSMDVDLFDYMQKDTD</sequence>
<proteinExistence type="inferred from homology"/>
<dbReference type="eggNOG" id="COG0424">
    <property type="taxonomic scope" value="Bacteria"/>
</dbReference>
<evidence type="ECO:0000256" key="1">
    <source>
        <dbReference type="ARBA" id="ARBA00004496"/>
    </source>
</evidence>
<evidence type="ECO:0000256" key="5">
    <source>
        <dbReference type="ARBA" id="ARBA00050213"/>
    </source>
</evidence>
<dbReference type="PANTHER" id="PTHR43213:SF10">
    <property type="entry name" value="7-METHYL-GTP PYROPHOSPHATASE"/>
    <property type="match status" value="1"/>
</dbReference>
<comment type="similarity">
    <text evidence="7 9">Belongs to the Maf family. YceF subfamily.</text>
</comment>
<dbReference type="PIRSF" id="PIRSF006305">
    <property type="entry name" value="Maf"/>
    <property type="match status" value="1"/>
</dbReference>
<dbReference type="STRING" id="493475.GARC_2599"/>
<dbReference type="RefSeq" id="WP_007620515.1">
    <property type="nucleotide sequence ID" value="NZ_BAEO01000031.1"/>
</dbReference>
<keyword evidence="2 9" id="KW-0963">Cytoplasm</keyword>
<evidence type="ECO:0000313" key="10">
    <source>
        <dbReference type="EMBL" id="GAC19565.1"/>
    </source>
</evidence>
<gene>
    <name evidence="10" type="ORF">GARC_2599</name>
</gene>
<comment type="subcellular location">
    <subcellularLocation>
        <location evidence="1 9">Cytoplasm</location>
    </subcellularLocation>
</comment>
<keyword evidence="11" id="KW-1185">Reference proteome</keyword>
<keyword evidence="4 9" id="KW-0546">Nucleotide metabolism</keyword>
<organism evidence="10 11">
    <name type="scientific">Paraglaciecola arctica BSs20135</name>
    <dbReference type="NCBI Taxonomy" id="493475"/>
    <lineage>
        <taxon>Bacteria</taxon>
        <taxon>Pseudomonadati</taxon>
        <taxon>Pseudomonadota</taxon>
        <taxon>Gammaproteobacteria</taxon>
        <taxon>Alteromonadales</taxon>
        <taxon>Alteromonadaceae</taxon>
        <taxon>Paraglaciecola</taxon>
    </lineage>
</organism>
<evidence type="ECO:0000256" key="8">
    <source>
        <dbReference type="ARBA" id="ARBA00068163"/>
    </source>
</evidence>
<accession>K6Z7Y9</accession>
<comment type="cofactor">
    <cofactor evidence="9">
        <name>a divalent metal cation</name>
        <dbReference type="ChEBI" id="CHEBI:60240"/>
    </cofactor>
</comment>
<evidence type="ECO:0000256" key="2">
    <source>
        <dbReference type="ARBA" id="ARBA00022490"/>
    </source>
</evidence>
<comment type="caution">
    <text evidence="9">Lacks conserved residue(s) required for the propagation of feature annotation.</text>
</comment>
<dbReference type="OrthoDB" id="9813694at2"/>
<dbReference type="FunFam" id="3.90.950.10:FF:000005">
    <property type="entry name" value="7-methyl-GTP pyrophosphatase"/>
    <property type="match status" value="1"/>
</dbReference>